<proteinExistence type="predicted"/>
<evidence type="ECO:0000313" key="1">
    <source>
        <dbReference type="Proteomes" id="UP000095286"/>
    </source>
</evidence>
<organism evidence="1 2">
    <name type="scientific">Rhabditophanes sp. KR3021</name>
    <dbReference type="NCBI Taxonomy" id="114890"/>
    <lineage>
        <taxon>Eukaryota</taxon>
        <taxon>Metazoa</taxon>
        <taxon>Ecdysozoa</taxon>
        <taxon>Nematoda</taxon>
        <taxon>Chromadorea</taxon>
        <taxon>Rhabditida</taxon>
        <taxon>Tylenchina</taxon>
        <taxon>Panagrolaimomorpha</taxon>
        <taxon>Strongyloidoidea</taxon>
        <taxon>Alloionematidae</taxon>
        <taxon>Rhabditophanes</taxon>
    </lineage>
</organism>
<name>A0AC35TWG4_9BILA</name>
<dbReference type="WBParaSite" id="RSKR_0000506700.1">
    <property type="protein sequence ID" value="RSKR_0000506700.1"/>
    <property type="gene ID" value="RSKR_0000506700"/>
</dbReference>
<dbReference type="Proteomes" id="UP000095286">
    <property type="component" value="Unplaced"/>
</dbReference>
<reference evidence="2" key="1">
    <citation type="submission" date="2016-11" db="UniProtKB">
        <authorList>
            <consortium name="WormBaseParasite"/>
        </authorList>
    </citation>
    <scope>IDENTIFICATION</scope>
    <source>
        <strain evidence="2">KR3021</strain>
    </source>
</reference>
<sequence length="118" mass="13474">MDGGFVLRPNFQDKFRSTMGKKILSEVCTQILSDKTYEKATMEDSSKIVAEVVREKLKELNLPRYKFIVEVIVAEARGQGMCVNSACMWDSDTDNVVNHLYTNTNLFCEAIIFAVFNY</sequence>
<evidence type="ECO:0000313" key="2">
    <source>
        <dbReference type="WBParaSite" id="RSKR_0000506700.1"/>
    </source>
</evidence>
<accession>A0AC35TWG4</accession>
<protein>
    <submittedName>
        <fullName evidence="2">Tctex1 domain-containing protein 2</fullName>
    </submittedName>
</protein>